<organism evidence="1">
    <name type="scientific">Siphoviridae sp. ctx254</name>
    <dbReference type="NCBI Taxonomy" id="2825737"/>
    <lineage>
        <taxon>Viruses</taxon>
        <taxon>Duplodnaviria</taxon>
        <taxon>Heunggongvirae</taxon>
        <taxon>Uroviricota</taxon>
        <taxon>Caudoviricetes</taxon>
    </lineage>
</organism>
<dbReference type="EMBL" id="BK015941">
    <property type="protein sequence ID" value="DAF86239.1"/>
    <property type="molecule type" value="Genomic_DNA"/>
</dbReference>
<name>A0A8S5TVP4_9CAUD</name>
<protein>
    <submittedName>
        <fullName evidence="1">Uncharacterized protein</fullName>
    </submittedName>
</protein>
<proteinExistence type="predicted"/>
<evidence type="ECO:0000313" key="1">
    <source>
        <dbReference type="EMBL" id="DAF86239.1"/>
    </source>
</evidence>
<accession>A0A8S5TVP4</accession>
<sequence length="35" mass="3756">MIFPSAKVSPWLNVQPVSAHVANGVLRGNGSVLYF</sequence>
<reference evidence="1" key="1">
    <citation type="journal article" date="2021" name="Proc. Natl. Acad. Sci. U.S.A.">
        <title>A Catalog of Tens of Thousands of Viruses from Human Metagenomes Reveals Hidden Associations with Chronic Diseases.</title>
        <authorList>
            <person name="Tisza M.J."/>
            <person name="Buck C.B."/>
        </authorList>
    </citation>
    <scope>NUCLEOTIDE SEQUENCE</scope>
    <source>
        <strain evidence="1">Ctx254</strain>
    </source>
</reference>